<dbReference type="AlphaFoldDB" id="A0A1W1BZP0"/>
<dbReference type="Gene3D" id="6.10.250.690">
    <property type="match status" value="1"/>
</dbReference>
<keyword evidence="2" id="KW-0902">Two-component regulatory system</keyword>
<dbReference type="CDD" id="cd17574">
    <property type="entry name" value="REC_OmpR"/>
    <property type="match status" value="1"/>
</dbReference>
<dbReference type="SMART" id="SM00448">
    <property type="entry name" value="REC"/>
    <property type="match status" value="1"/>
</dbReference>
<dbReference type="SUPFAM" id="SSF52172">
    <property type="entry name" value="CheY-like"/>
    <property type="match status" value="1"/>
</dbReference>
<dbReference type="Pfam" id="PF00486">
    <property type="entry name" value="Trans_reg_C"/>
    <property type="match status" value="1"/>
</dbReference>
<evidence type="ECO:0000256" key="5">
    <source>
        <dbReference type="ARBA" id="ARBA00023163"/>
    </source>
</evidence>
<evidence type="ECO:0000256" key="2">
    <source>
        <dbReference type="ARBA" id="ARBA00023012"/>
    </source>
</evidence>
<keyword evidence="4" id="KW-0238">DNA-binding</keyword>
<evidence type="ECO:0000259" key="6">
    <source>
        <dbReference type="PROSITE" id="PS50110"/>
    </source>
</evidence>
<accession>A0A1W1BZP0</accession>
<dbReference type="PANTHER" id="PTHR48111">
    <property type="entry name" value="REGULATOR OF RPOS"/>
    <property type="match status" value="1"/>
</dbReference>
<keyword evidence="5" id="KW-0804">Transcription</keyword>
<keyword evidence="1" id="KW-0597">Phosphoprotein</keyword>
<dbReference type="GO" id="GO:0032993">
    <property type="term" value="C:protein-DNA complex"/>
    <property type="evidence" value="ECO:0007669"/>
    <property type="project" value="TreeGrafter"/>
</dbReference>
<gene>
    <name evidence="8" type="ORF">MNB_SV-6-1106</name>
</gene>
<sequence>MSSRGIEVLIVEDESDLLELIEYHLSKEGYSTTGFLSTESVEQFIEEESPSLMIIDRNLPGVEGSDFVEYLRSIGYNIPVIFLTAKDKEDDLVKGFESGGDDYMTKPFSYKELLLRVNALLKRSGISDTQKVKFRDITLDLATKEVSIGADIVNLTQLEFQLLYTFVKSPNIALDRDYLRDEVWGDSSENFHDKTINVAMNRLKKKIDPNSTKNYLQPVWGVGYKLN</sequence>
<dbReference type="InterPro" id="IPR039420">
    <property type="entry name" value="WalR-like"/>
</dbReference>
<dbReference type="InterPro" id="IPR011006">
    <property type="entry name" value="CheY-like_superfamily"/>
</dbReference>
<dbReference type="GO" id="GO:0000976">
    <property type="term" value="F:transcription cis-regulatory region binding"/>
    <property type="evidence" value="ECO:0007669"/>
    <property type="project" value="TreeGrafter"/>
</dbReference>
<dbReference type="SMART" id="SM00862">
    <property type="entry name" value="Trans_reg_C"/>
    <property type="match status" value="1"/>
</dbReference>
<evidence type="ECO:0000256" key="1">
    <source>
        <dbReference type="ARBA" id="ARBA00022553"/>
    </source>
</evidence>
<proteinExistence type="predicted"/>
<dbReference type="CDD" id="cd00383">
    <property type="entry name" value="trans_reg_C"/>
    <property type="match status" value="1"/>
</dbReference>
<dbReference type="PANTHER" id="PTHR48111:SF1">
    <property type="entry name" value="TWO-COMPONENT RESPONSE REGULATOR ORR33"/>
    <property type="match status" value="1"/>
</dbReference>
<dbReference type="GO" id="GO:0000156">
    <property type="term" value="F:phosphorelay response regulator activity"/>
    <property type="evidence" value="ECO:0007669"/>
    <property type="project" value="TreeGrafter"/>
</dbReference>
<dbReference type="InterPro" id="IPR001789">
    <property type="entry name" value="Sig_transdc_resp-reg_receiver"/>
</dbReference>
<evidence type="ECO:0000256" key="3">
    <source>
        <dbReference type="ARBA" id="ARBA00023015"/>
    </source>
</evidence>
<evidence type="ECO:0000313" key="8">
    <source>
        <dbReference type="EMBL" id="SFV58931.1"/>
    </source>
</evidence>
<name>A0A1W1BZP0_9ZZZZ</name>
<dbReference type="Gene3D" id="3.40.50.2300">
    <property type="match status" value="1"/>
</dbReference>
<feature type="domain" description="Response regulatory" evidence="6">
    <location>
        <begin position="7"/>
        <end position="121"/>
    </location>
</feature>
<feature type="domain" description="OmpR/PhoB-type" evidence="7">
    <location>
        <begin position="129"/>
        <end position="227"/>
    </location>
</feature>
<evidence type="ECO:0000256" key="4">
    <source>
        <dbReference type="ARBA" id="ARBA00023125"/>
    </source>
</evidence>
<keyword evidence="3" id="KW-0805">Transcription regulation</keyword>
<dbReference type="EMBL" id="FPHC01000049">
    <property type="protein sequence ID" value="SFV58931.1"/>
    <property type="molecule type" value="Genomic_DNA"/>
</dbReference>
<dbReference type="InterPro" id="IPR036388">
    <property type="entry name" value="WH-like_DNA-bd_sf"/>
</dbReference>
<organism evidence="8">
    <name type="scientific">hydrothermal vent metagenome</name>
    <dbReference type="NCBI Taxonomy" id="652676"/>
    <lineage>
        <taxon>unclassified sequences</taxon>
        <taxon>metagenomes</taxon>
        <taxon>ecological metagenomes</taxon>
    </lineage>
</organism>
<dbReference type="Gene3D" id="1.10.10.10">
    <property type="entry name" value="Winged helix-like DNA-binding domain superfamily/Winged helix DNA-binding domain"/>
    <property type="match status" value="1"/>
</dbReference>
<protein>
    <submittedName>
        <fullName evidence="8">Two-component system response regulator</fullName>
    </submittedName>
</protein>
<reference evidence="8" key="1">
    <citation type="submission" date="2016-10" db="EMBL/GenBank/DDBJ databases">
        <authorList>
            <person name="de Groot N.N."/>
        </authorList>
    </citation>
    <scope>NUCLEOTIDE SEQUENCE</scope>
</reference>
<dbReference type="GO" id="GO:0005829">
    <property type="term" value="C:cytosol"/>
    <property type="evidence" value="ECO:0007669"/>
    <property type="project" value="TreeGrafter"/>
</dbReference>
<dbReference type="InterPro" id="IPR001867">
    <property type="entry name" value="OmpR/PhoB-type_DNA-bd"/>
</dbReference>
<evidence type="ECO:0000259" key="7">
    <source>
        <dbReference type="PROSITE" id="PS51755"/>
    </source>
</evidence>
<dbReference type="PROSITE" id="PS50110">
    <property type="entry name" value="RESPONSE_REGULATORY"/>
    <property type="match status" value="1"/>
</dbReference>
<dbReference type="Pfam" id="PF00072">
    <property type="entry name" value="Response_reg"/>
    <property type="match status" value="1"/>
</dbReference>
<dbReference type="PROSITE" id="PS51755">
    <property type="entry name" value="OMPR_PHOB"/>
    <property type="match status" value="1"/>
</dbReference>
<dbReference type="GO" id="GO:0006355">
    <property type="term" value="P:regulation of DNA-templated transcription"/>
    <property type="evidence" value="ECO:0007669"/>
    <property type="project" value="InterPro"/>
</dbReference>